<proteinExistence type="inferred from homology"/>
<keyword evidence="2 3" id="KW-0472">Membrane</keyword>
<dbReference type="Gene3D" id="1.10.1760.20">
    <property type="match status" value="1"/>
</dbReference>
<dbReference type="OrthoDB" id="9803495at2"/>
<dbReference type="PANTHER" id="PTHR34295:SF1">
    <property type="entry name" value="BIOTIN TRANSPORTER BIOY"/>
    <property type="match status" value="1"/>
</dbReference>
<keyword evidence="3" id="KW-0812">Transmembrane</keyword>
<dbReference type="EMBL" id="FNVA01000001">
    <property type="protein sequence ID" value="SEF75059.1"/>
    <property type="molecule type" value="Genomic_DNA"/>
</dbReference>
<reference evidence="4 5" key="1">
    <citation type="submission" date="2016-10" db="EMBL/GenBank/DDBJ databases">
        <authorList>
            <person name="de Groot N.N."/>
        </authorList>
    </citation>
    <scope>NUCLEOTIDE SEQUENCE [LARGE SCALE GENOMIC DNA]</scope>
    <source>
        <strain evidence="4 5">DSM 22489</strain>
    </source>
</reference>
<dbReference type="GO" id="GO:0015225">
    <property type="term" value="F:biotin transmembrane transporter activity"/>
    <property type="evidence" value="ECO:0007669"/>
    <property type="project" value="UniProtKB-UniRule"/>
</dbReference>
<organism evidence="4 5">
    <name type="scientific">Bryocella elongata</name>
    <dbReference type="NCBI Taxonomy" id="863522"/>
    <lineage>
        <taxon>Bacteria</taxon>
        <taxon>Pseudomonadati</taxon>
        <taxon>Acidobacteriota</taxon>
        <taxon>Terriglobia</taxon>
        <taxon>Terriglobales</taxon>
        <taxon>Acidobacteriaceae</taxon>
        <taxon>Bryocella</taxon>
    </lineage>
</organism>
<gene>
    <name evidence="4" type="ORF">SAMN05421819_1051</name>
</gene>
<evidence type="ECO:0000313" key="4">
    <source>
        <dbReference type="EMBL" id="SEF75059.1"/>
    </source>
</evidence>
<keyword evidence="5" id="KW-1185">Reference proteome</keyword>
<keyword evidence="2" id="KW-1003">Cell membrane</keyword>
<feature type="transmembrane region" description="Helical" evidence="3">
    <location>
        <begin position="31"/>
        <end position="51"/>
    </location>
</feature>
<evidence type="ECO:0000256" key="2">
    <source>
        <dbReference type="PIRNR" id="PIRNR016661"/>
    </source>
</evidence>
<protein>
    <recommendedName>
        <fullName evidence="2">Biotin transporter</fullName>
    </recommendedName>
</protein>
<evidence type="ECO:0000313" key="5">
    <source>
        <dbReference type="Proteomes" id="UP000236728"/>
    </source>
</evidence>
<name>A0A1H5UJ46_9BACT</name>
<comment type="similarity">
    <text evidence="1 2">Belongs to the BioY family.</text>
</comment>
<keyword evidence="2" id="KW-0813">Transport</keyword>
<keyword evidence="3" id="KW-1133">Transmembrane helix</keyword>
<feature type="transmembrane region" description="Helical" evidence="3">
    <location>
        <begin position="63"/>
        <end position="86"/>
    </location>
</feature>
<dbReference type="Pfam" id="PF02632">
    <property type="entry name" value="BioY"/>
    <property type="match status" value="1"/>
</dbReference>
<dbReference type="InterPro" id="IPR003784">
    <property type="entry name" value="BioY"/>
</dbReference>
<dbReference type="RefSeq" id="WP_103931888.1">
    <property type="nucleotide sequence ID" value="NZ_FNVA01000001.1"/>
</dbReference>
<dbReference type="PANTHER" id="PTHR34295">
    <property type="entry name" value="BIOTIN TRANSPORTER BIOY"/>
    <property type="match status" value="1"/>
</dbReference>
<dbReference type="AlphaFoldDB" id="A0A1H5UJ46"/>
<dbReference type="Proteomes" id="UP000236728">
    <property type="component" value="Unassembled WGS sequence"/>
</dbReference>
<dbReference type="PIRSF" id="PIRSF016661">
    <property type="entry name" value="BioY"/>
    <property type="match status" value="1"/>
</dbReference>
<sequence length="206" mass="20857">MSQTAVSPLSAPRPTLRSVTASLAGTVPGRIALGLAATLVVAAAAHVAFPLPFTPVPFILTPLAVLAVGLAFGPMGGFAVLAAYLLEGACGLPVFSPTGPGGVAQLVGPTGGYLMSYPLVAMVAGLATRMSPRMPRFLAATLSGVAAMTILFAFGAGWLAHWNEILAPGHVSLQLVAMSAIVPFLPGEIVKVLAAAGIYSTLRRSR</sequence>
<dbReference type="GO" id="GO:0005886">
    <property type="term" value="C:plasma membrane"/>
    <property type="evidence" value="ECO:0007669"/>
    <property type="project" value="UniProtKB-SubCell"/>
</dbReference>
<feature type="transmembrane region" description="Helical" evidence="3">
    <location>
        <begin position="180"/>
        <end position="202"/>
    </location>
</feature>
<accession>A0A1H5UJ46</accession>
<feature type="transmembrane region" description="Helical" evidence="3">
    <location>
        <begin position="137"/>
        <end position="160"/>
    </location>
</feature>
<feature type="transmembrane region" description="Helical" evidence="3">
    <location>
        <begin position="106"/>
        <end position="125"/>
    </location>
</feature>
<comment type="subcellular location">
    <subcellularLocation>
        <location evidence="2">Cell membrane</location>
        <topology evidence="2">Multi-pass membrane protein</topology>
    </subcellularLocation>
</comment>
<evidence type="ECO:0000256" key="1">
    <source>
        <dbReference type="ARBA" id="ARBA00010692"/>
    </source>
</evidence>
<evidence type="ECO:0000256" key="3">
    <source>
        <dbReference type="SAM" id="Phobius"/>
    </source>
</evidence>